<evidence type="ECO:0000313" key="6">
    <source>
        <dbReference type="Proteomes" id="UP000198525"/>
    </source>
</evidence>
<gene>
    <name evidence="5" type="ORF">SAMN04487954_10854</name>
</gene>
<dbReference type="Proteomes" id="UP000198525">
    <property type="component" value="Unassembled WGS sequence"/>
</dbReference>
<organism evidence="5 6">
    <name type="scientific">Billgrantia gudaonensis</name>
    <dbReference type="NCBI Taxonomy" id="376427"/>
    <lineage>
        <taxon>Bacteria</taxon>
        <taxon>Pseudomonadati</taxon>
        <taxon>Pseudomonadota</taxon>
        <taxon>Gammaproteobacteria</taxon>
        <taxon>Oceanospirillales</taxon>
        <taxon>Halomonadaceae</taxon>
        <taxon>Billgrantia</taxon>
    </lineage>
</organism>
<accession>A0A1G8WM10</accession>
<evidence type="ECO:0000259" key="4">
    <source>
        <dbReference type="PROSITE" id="PS51462"/>
    </source>
</evidence>
<dbReference type="Pfam" id="PF00293">
    <property type="entry name" value="NUDIX"/>
    <property type="match status" value="1"/>
</dbReference>
<reference evidence="5 6" key="1">
    <citation type="submission" date="2016-10" db="EMBL/GenBank/DDBJ databases">
        <authorList>
            <person name="de Groot N.N."/>
        </authorList>
    </citation>
    <scope>NUCLEOTIDE SEQUENCE [LARGE SCALE GENOMIC DNA]</scope>
    <source>
        <strain evidence="5 6">CGMCC 1.6133</strain>
    </source>
</reference>
<evidence type="ECO:0000256" key="1">
    <source>
        <dbReference type="ARBA" id="ARBA00001946"/>
    </source>
</evidence>
<dbReference type="PRINTS" id="PR00502">
    <property type="entry name" value="NUDIXFAMILY"/>
</dbReference>
<dbReference type="RefSeq" id="WP_089686029.1">
    <property type="nucleotide sequence ID" value="NZ_FNES01000008.1"/>
</dbReference>
<evidence type="ECO:0000256" key="3">
    <source>
        <dbReference type="RuleBase" id="RU003476"/>
    </source>
</evidence>
<comment type="similarity">
    <text evidence="3">Belongs to the Nudix hydrolase family.</text>
</comment>
<dbReference type="GO" id="GO:0016787">
    <property type="term" value="F:hydrolase activity"/>
    <property type="evidence" value="ECO:0007669"/>
    <property type="project" value="UniProtKB-KW"/>
</dbReference>
<feature type="domain" description="Nudix hydrolase" evidence="4">
    <location>
        <begin position="12"/>
        <end position="145"/>
    </location>
</feature>
<dbReference type="OrthoDB" id="9791228at2"/>
<dbReference type="AlphaFoldDB" id="A0A1G8WM10"/>
<evidence type="ECO:0000313" key="5">
    <source>
        <dbReference type="EMBL" id="SDJ79399.1"/>
    </source>
</evidence>
<dbReference type="CDD" id="cd04673">
    <property type="entry name" value="NUDIX_ADPRase"/>
    <property type="match status" value="1"/>
</dbReference>
<dbReference type="PROSITE" id="PS00893">
    <property type="entry name" value="NUDIX_BOX"/>
    <property type="match status" value="1"/>
</dbReference>
<comment type="cofactor">
    <cofactor evidence="1">
        <name>Mg(2+)</name>
        <dbReference type="ChEBI" id="CHEBI:18420"/>
    </cofactor>
</comment>
<keyword evidence="6" id="KW-1185">Reference proteome</keyword>
<name>A0A1G8WM10_9GAMM</name>
<proteinExistence type="inferred from homology"/>
<sequence length="155" mass="16655">MDDDRSHFQALRPIASVSAAVVRDGRILLVRRRNPPNAGRLALPGGKVEPGETLRSAAARELREETGVEAEPREVLTAIDVLSHDAEGELLSHYVIVVVRLLWRGGDEAAASDASELEWLDLAGLDAAGEDVCVTAARVAREILRGDGKEEAASR</sequence>
<dbReference type="InterPro" id="IPR020476">
    <property type="entry name" value="Nudix_hydrolase"/>
</dbReference>
<evidence type="ECO:0000256" key="2">
    <source>
        <dbReference type="ARBA" id="ARBA00022801"/>
    </source>
</evidence>
<dbReference type="InterPro" id="IPR015797">
    <property type="entry name" value="NUDIX_hydrolase-like_dom_sf"/>
</dbReference>
<dbReference type="PANTHER" id="PTHR43736">
    <property type="entry name" value="ADP-RIBOSE PYROPHOSPHATASE"/>
    <property type="match status" value="1"/>
</dbReference>
<dbReference type="InterPro" id="IPR000086">
    <property type="entry name" value="NUDIX_hydrolase_dom"/>
</dbReference>
<dbReference type="Gene3D" id="3.90.79.10">
    <property type="entry name" value="Nucleoside Triphosphate Pyrophosphohydrolase"/>
    <property type="match status" value="1"/>
</dbReference>
<dbReference type="PROSITE" id="PS51462">
    <property type="entry name" value="NUDIX"/>
    <property type="match status" value="1"/>
</dbReference>
<dbReference type="SUPFAM" id="SSF55811">
    <property type="entry name" value="Nudix"/>
    <property type="match status" value="1"/>
</dbReference>
<dbReference type="PANTHER" id="PTHR43736:SF1">
    <property type="entry name" value="DIHYDRONEOPTERIN TRIPHOSPHATE DIPHOSPHATASE"/>
    <property type="match status" value="1"/>
</dbReference>
<dbReference type="EMBL" id="FNES01000008">
    <property type="protein sequence ID" value="SDJ79399.1"/>
    <property type="molecule type" value="Genomic_DNA"/>
</dbReference>
<dbReference type="InterPro" id="IPR020084">
    <property type="entry name" value="NUDIX_hydrolase_CS"/>
</dbReference>
<protein>
    <submittedName>
        <fullName evidence="5">ADP-ribose pyrophosphatase YjhB, NUDIX family</fullName>
    </submittedName>
</protein>
<keyword evidence="2 3" id="KW-0378">Hydrolase</keyword>
<dbReference type="STRING" id="376427.SAMN04487954_10854"/>